<dbReference type="InterPro" id="IPR052895">
    <property type="entry name" value="HetReg/Transcr_Mod"/>
</dbReference>
<feature type="domain" description="Heterokaryon incompatibility" evidence="1">
    <location>
        <begin position="73"/>
        <end position="227"/>
    </location>
</feature>
<organism evidence="2 3">
    <name type="scientific">Massarina eburnea CBS 473.64</name>
    <dbReference type="NCBI Taxonomy" id="1395130"/>
    <lineage>
        <taxon>Eukaryota</taxon>
        <taxon>Fungi</taxon>
        <taxon>Dikarya</taxon>
        <taxon>Ascomycota</taxon>
        <taxon>Pezizomycotina</taxon>
        <taxon>Dothideomycetes</taxon>
        <taxon>Pleosporomycetidae</taxon>
        <taxon>Pleosporales</taxon>
        <taxon>Massarineae</taxon>
        <taxon>Massarinaceae</taxon>
        <taxon>Massarina</taxon>
    </lineage>
</organism>
<dbReference type="Pfam" id="PF06985">
    <property type="entry name" value="HET"/>
    <property type="match status" value="1"/>
</dbReference>
<dbReference type="Proteomes" id="UP000799753">
    <property type="component" value="Unassembled WGS sequence"/>
</dbReference>
<proteinExistence type="predicted"/>
<accession>A0A6A6SFB1</accession>
<dbReference type="Pfam" id="PF26639">
    <property type="entry name" value="Het-6_barrel"/>
    <property type="match status" value="1"/>
</dbReference>
<keyword evidence="3" id="KW-1185">Reference proteome</keyword>
<dbReference type="PANTHER" id="PTHR24148">
    <property type="entry name" value="ANKYRIN REPEAT DOMAIN-CONTAINING PROTEIN 39 HOMOLOG-RELATED"/>
    <property type="match status" value="1"/>
</dbReference>
<evidence type="ECO:0000259" key="1">
    <source>
        <dbReference type="Pfam" id="PF06985"/>
    </source>
</evidence>
<sequence>MDNSQIPPSTSSGERKLRYEPLQKDELRLLTVHPTFFGPKNDVIQCSLDHFSLEDLNEAFESTGGSRYSWGNYIALSYCWGWDADDPSRHILINNHAVRVTESLEAALQCIQISQTSHTSKPMKYWIDALCINQADEQERAREIMRMRDIYGQSLNVFVHLGPASGDSVLGCEFLRRTAADLEAGVDCASGLLALRFNTKQEDRDVFRAAVNVLCRPYWYRVWILQELGMSNGEITVGCGLESVKFEDIVSVARLLILNQENLTLITGYTGLETHFTRLMTSLWVAMWAVEEKRRRQQSQPDTNEVTYLDLRMPLLTLAQNALATKAHDKIYGILGLMPDAIRKKMEAYVDYSLPTDTVFATFSRAVIEVTGDLDIICAKNFEQSMKPTWATDWTVLFDRAGFPHDWLLYGYDQFDGAYDDLPDVIESSRRYRADGGRKSTVKPFSGSDALALKCEGFKIGTVDGTAPFVPGNGDNVDLTKTTLSQSTNSNNPYGDSEATRRALIHTLFGNSVWGDTDGAALFHIPWLLNEGAPMFNADGSLFIDDQVRTVVREIEKTDWKVILSNNFFVFEWWRRHIGDFTLGGTRFMDYFDKEVAQCQFSEQRIRLDIATALGAHVGRRLVTLQSGHFGLAPRTARAGDEVFVLLGCSVPVILRPVENTDFFEVVGECYVEGYADGEAVMGLDRGAFQLRELSLC</sequence>
<dbReference type="EMBL" id="MU006778">
    <property type="protein sequence ID" value="KAF2644924.1"/>
    <property type="molecule type" value="Genomic_DNA"/>
</dbReference>
<protein>
    <submittedName>
        <fullName evidence="2">HET-domain-containing protein</fullName>
    </submittedName>
</protein>
<reference evidence="2" key="1">
    <citation type="journal article" date="2020" name="Stud. Mycol.">
        <title>101 Dothideomycetes genomes: a test case for predicting lifestyles and emergence of pathogens.</title>
        <authorList>
            <person name="Haridas S."/>
            <person name="Albert R."/>
            <person name="Binder M."/>
            <person name="Bloem J."/>
            <person name="Labutti K."/>
            <person name="Salamov A."/>
            <person name="Andreopoulos B."/>
            <person name="Baker S."/>
            <person name="Barry K."/>
            <person name="Bills G."/>
            <person name="Bluhm B."/>
            <person name="Cannon C."/>
            <person name="Castanera R."/>
            <person name="Culley D."/>
            <person name="Daum C."/>
            <person name="Ezra D."/>
            <person name="Gonzalez J."/>
            <person name="Henrissat B."/>
            <person name="Kuo A."/>
            <person name="Liang C."/>
            <person name="Lipzen A."/>
            <person name="Lutzoni F."/>
            <person name="Magnuson J."/>
            <person name="Mondo S."/>
            <person name="Nolan M."/>
            <person name="Ohm R."/>
            <person name="Pangilinan J."/>
            <person name="Park H.-J."/>
            <person name="Ramirez L."/>
            <person name="Alfaro M."/>
            <person name="Sun H."/>
            <person name="Tritt A."/>
            <person name="Yoshinaga Y."/>
            <person name="Zwiers L.-H."/>
            <person name="Turgeon B."/>
            <person name="Goodwin S."/>
            <person name="Spatafora J."/>
            <person name="Crous P."/>
            <person name="Grigoriev I."/>
        </authorList>
    </citation>
    <scope>NUCLEOTIDE SEQUENCE</scope>
    <source>
        <strain evidence="2">CBS 473.64</strain>
    </source>
</reference>
<dbReference type="AlphaFoldDB" id="A0A6A6SFB1"/>
<evidence type="ECO:0000313" key="3">
    <source>
        <dbReference type="Proteomes" id="UP000799753"/>
    </source>
</evidence>
<dbReference type="InterPro" id="IPR010730">
    <property type="entry name" value="HET"/>
</dbReference>
<dbReference type="OrthoDB" id="4850726at2759"/>
<evidence type="ECO:0000313" key="2">
    <source>
        <dbReference type="EMBL" id="KAF2644924.1"/>
    </source>
</evidence>
<gene>
    <name evidence="2" type="ORF">P280DRAFT_504410</name>
</gene>
<dbReference type="PANTHER" id="PTHR24148:SF73">
    <property type="entry name" value="HET DOMAIN PROTEIN (AFU_ORTHOLOGUE AFUA_8G01020)"/>
    <property type="match status" value="1"/>
</dbReference>
<name>A0A6A6SFB1_9PLEO</name>